<evidence type="ECO:0000256" key="2">
    <source>
        <dbReference type="ARBA" id="ARBA00022448"/>
    </source>
</evidence>
<protein>
    <submittedName>
        <fullName evidence="4">Uncharacterized protein</fullName>
    </submittedName>
</protein>
<dbReference type="OrthoDB" id="1641903at2759"/>
<dbReference type="Proteomes" id="UP000800235">
    <property type="component" value="Unassembled WGS sequence"/>
</dbReference>
<dbReference type="GO" id="GO:0000324">
    <property type="term" value="C:fungal-type vacuole"/>
    <property type="evidence" value="ECO:0007669"/>
    <property type="project" value="TreeGrafter"/>
</dbReference>
<evidence type="ECO:0000256" key="3">
    <source>
        <dbReference type="SAM" id="Phobius"/>
    </source>
</evidence>
<dbReference type="EMBL" id="MU007009">
    <property type="protein sequence ID" value="KAF2436832.1"/>
    <property type="molecule type" value="Genomic_DNA"/>
</dbReference>
<dbReference type="GO" id="GO:0042907">
    <property type="term" value="F:xanthine transmembrane transporter activity"/>
    <property type="evidence" value="ECO:0007669"/>
    <property type="project" value="TreeGrafter"/>
</dbReference>
<feature type="transmembrane region" description="Helical" evidence="3">
    <location>
        <begin position="97"/>
        <end position="119"/>
    </location>
</feature>
<dbReference type="GO" id="GO:0005886">
    <property type="term" value="C:plasma membrane"/>
    <property type="evidence" value="ECO:0007669"/>
    <property type="project" value="TreeGrafter"/>
</dbReference>
<keyword evidence="3" id="KW-0472">Membrane</keyword>
<dbReference type="AlphaFoldDB" id="A0A9P4P3W6"/>
<keyword evidence="3" id="KW-0812">Transmembrane</keyword>
<gene>
    <name evidence="4" type="ORF">EJ08DRAFT_4269</name>
</gene>
<comment type="caution">
    <text evidence="4">The sequence shown here is derived from an EMBL/GenBank/DDBJ whole genome shotgun (WGS) entry which is preliminary data.</text>
</comment>
<keyword evidence="2" id="KW-0813">Transport</keyword>
<accession>A0A9P4P3W6</accession>
<sequence length="133" mass="14188">MRMETTRLLVSIRASARNSCDLLAGRNRLCQTPTQRGQSNFPPIVTGPTVLPIGVNLIGVRSIGSGFKGWAGGSITCSEATPLKLFQNSPNISAPHAFAWGSVVYIGLGFSVSLTLFFIEQFGSLIMKSAQSL</sequence>
<name>A0A9P4P3W6_9PEZI</name>
<evidence type="ECO:0000256" key="1">
    <source>
        <dbReference type="ARBA" id="ARBA00008821"/>
    </source>
</evidence>
<evidence type="ECO:0000313" key="5">
    <source>
        <dbReference type="Proteomes" id="UP000800235"/>
    </source>
</evidence>
<organism evidence="4 5">
    <name type="scientific">Tothia fuscella</name>
    <dbReference type="NCBI Taxonomy" id="1048955"/>
    <lineage>
        <taxon>Eukaryota</taxon>
        <taxon>Fungi</taxon>
        <taxon>Dikarya</taxon>
        <taxon>Ascomycota</taxon>
        <taxon>Pezizomycotina</taxon>
        <taxon>Dothideomycetes</taxon>
        <taxon>Pleosporomycetidae</taxon>
        <taxon>Venturiales</taxon>
        <taxon>Cylindrosympodiaceae</taxon>
        <taxon>Tothia</taxon>
    </lineage>
</organism>
<dbReference type="PANTHER" id="PTHR42810">
    <property type="entry name" value="PURINE PERMEASE C1399.01C-RELATED"/>
    <property type="match status" value="1"/>
</dbReference>
<keyword evidence="5" id="KW-1185">Reference proteome</keyword>
<reference evidence="4" key="1">
    <citation type="journal article" date="2020" name="Stud. Mycol.">
        <title>101 Dothideomycetes genomes: a test case for predicting lifestyles and emergence of pathogens.</title>
        <authorList>
            <person name="Haridas S."/>
            <person name="Albert R."/>
            <person name="Binder M."/>
            <person name="Bloem J."/>
            <person name="Labutti K."/>
            <person name="Salamov A."/>
            <person name="Andreopoulos B."/>
            <person name="Baker S."/>
            <person name="Barry K."/>
            <person name="Bills G."/>
            <person name="Bluhm B."/>
            <person name="Cannon C."/>
            <person name="Castanera R."/>
            <person name="Culley D."/>
            <person name="Daum C."/>
            <person name="Ezra D."/>
            <person name="Gonzalez J."/>
            <person name="Henrissat B."/>
            <person name="Kuo A."/>
            <person name="Liang C."/>
            <person name="Lipzen A."/>
            <person name="Lutzoni F."/>
            <person name="Magnuson J."/>
            <person name="Mondo S."/>
            <person name="Nolan M."/>
            <person name="Ohm R."/>
            <person name="Pangilinan J."/>
            <person name="Park H.-J."/>
            <person name="Ramirez L."/>
            <person name="Alfaro M."/>
            <person name="Sun H."/>
            <person name="Tritt A."/>
            <person name="Yoshinaga Y."/>
            <person name="Zwiers L.-H."/>
            <person name="Turgeon B."/>
            <person name="Goodwin S."/>
            <person name="Spatafora J."/>
            <person name="Crous P."/>
            <person name="Grigoriev I."/>
        </authorList>
    </citation>
    <scope>NUCLEOTIDE SEQUENCE</scope>
    <source>
        <strain evidence="4">CBS 130266</strain>
    </source>
</reference>
<keyword evidence="3" id="KW-1133">Transmembrane helix</keyword>
<proteinExistence type="inferred from homology"/>
<comment type="similarity">
    <text evidence="1">Belongs to the nucleobase:cation symporter-2 (NCS2) (TC 2.A.40) family.</text>
</comment>
<dbReference type="PANTHER" id="PTHR42810:SF2">
    <property type="entry name" value="PURINE PERMEASE C1399.01C-RELATED"/>
    <property type="match status" value="1"/>
</dbReference>
<evidence type="ECO:0000313" key="4">
    <source>
        <dbReference type="EMBL" id="KAF2436832.1"/>
    </source>
</evidence>